<accession>A0A9J6DY55</accession>
<gene>
    <name evidence="2" type="ORF">HPB51_000295</name>
</gene>
<evidence type="ECO:0000313" key="2">
    <source>
        <dbReference type="EMBL" id="KAH8026940.1"/>
    </source>
</evidence>
<keyword evidence="3" id="KW-1185">Reference proteome</keyword>
<protein>
    <submittedName>
        <fullName evidence="2">Uncharacterized protein</fullName>
    </submittedName>
</protein>
<sequence length="455" mass="48869">MPLSGRWRRLSETSTESSLNNGAAGKLDEATDEAEYREAEMAVENMLKLMRRLAPRFTDKHARMESIDSHVPDAGTRDLESCTRCHSFGADYQAEPSSRVVGSDISDEAQTRVNTEATLFSSTVNVDADKFVYPNLGSKTGLGDTGCPPADARRTRPVNGVSSTGPTGRYENGEGGIFDNCPDAVAGPSSLSHRSIVSPDPLAAFVFPVKDVTAAVCHWLDSSFPDVVGTGWSGVERSRRNRDTGAAVSSTFAQPCYSAVTLSSDLDCDRETESFPSSVSNDVNGVISLSESFPARETPSLARCGVATALPSSLDAPTTSRTSVEDLQLLQPLSLGLYVETEARFTSAASLTEEVLFRLNASTALYVAGLCRDDEAKRRVLCLCAQARRTGITEDLAAGMRNIACAAVEGKRVLWKDMTCVLRRLARVCWVAPEAGIGAGVKIQEIRLPESHLNV</sequence>
<evidence type="ECO:0000256" key="1">
    <source>
        <dbReference type="SAM" id="MobiDB-lite"/>
    </source>
</evidence>
<feature type="region of interest" description="Disordered" evidence="1">
    <location>
        <begin position="1"/>
        <end position="32"/>
    </location>
</feature>
<comment type="caution">
    <text evidence="2">The sequence shown here is derived from an EMBL/GenBank/DDBJ whole genome shotgun (WGS) entry which is preliminary data.</text>
</comment>
<reference evidence="2" key="1">
    <citation type="journal article" date="2020" name="Cell">
        <title>Large-Scale Comparative Analyses of Tick Genomes Elucidate Their Genetic Diversity and Vector Capacities.</title>
        <authorList>
            <consortium name="Tick Genome and Microbiome Consortium (TIGMIC)"/>
            <person name="Jia N."/>
            <person name="Wang J."/>
            <person name="Shi W."/>
            <person name="Du L."/>
            <person name="Sun Y."/>
            <person name="Zhan W."/>
            <person name="Jiang J.F."/>
            <person name="Wang Q."/>
            <person name="Zhang B."/>
            <person name="Ji P."/>
            <person name="Bell-Sakyi L."/>
            <person name="Cui X.M."/>
            <person name="Yuan T.T."/>
            <person name="Jiang B.G."/>
            <person name="Yang W.F."/>
            <person name="Lam T.T."/>
            <person name="Chang Q.C."/>
            <person name="Ding S.J."/>
            <person name="Wang X.J."/>
            <person name="Zhu J.G."/>
            <person name="Ruan X.D."/>
            <person name="Zhao L."/>
            <person name="Wei J.T."/>
            <person name="Ye R.Z."/>
            <person name="Que T.C."/>
            <person name="Du C.H."/>
            <person name="Zhou Y.H."/>
            <person name="Cheng J.X."/>
            <person name="Dai P.F."/>
            <person name="Guo W.B."/>
            <person name="Han X.H."/>
            <person name="Huang E.J."/>
            <person name="Li L.F."/>
            <person name="Wei W."/>
            <person name="Gao Y.C."/>
            <person name="Liu J.Z."/>
            <person name="Shao H.Z."/>
            <person name="Wang X."/>
            <person name="Wang C.C."/>
            <person name="Yang T.C."/>
            <person name="Huo Q.B."/>
            <person name="Li W."/>
            <person name="Chen H.Y."/>
            <person name="Chen S.E."/>
            <person name="Zhou L.G."/>
            <person name="Ni X.B."/>
            <person name="Tian J.H."/>
            <person name="Sheng Y."/>
            <person name="Liu T."/>
            <person name="Pan Y.S."/>
            <person name="Xia L.Y."/>
            <person name="Li J."/>
            <person name="Zhao F."/>
            <person name="Cao W.C."/>
        </authorList>
    </citation>
    <scope>NUCLEOTIDE SEQUENCE</scope>
    <source>
        <strain evidence="2">Rmic-2018</strain>
    </source>
</reference>
<dbReference type="EMBL" id="JABSTU010000006">
    <property type="protein sequence ID" value="KAH8026940.1"/>
    <property type="molecule type" value="Genomic_DNA"/>
</dbReference>
<name>A0A9J6DY55_RHIMP</name>
<dbReference type="Proteomes" id="UP000821866">
    <property type="component" value="Chromosome 4"/>
</dbReference>
<evidence type="ECO:0000313" key="3">
    <source>
        <dbReference type="Proteomes" id="UP000821866"/>
    </source>
</evidence>
<dbReference type="AlphaFoldDB" id="A0A9J6DY55"/>
<proteinExistence type="predicted"/>
<feature type="region of interest" description="Disordered" evidence="1">
    <location>
        <begin position="143"/>
        <end position="172"/>
    </location>
</feature>
<reference evidence="2" key="2">
    <citation type="submission" date="2021-09" db="EMBL/GenBank/DDBJ databases">
        <authorList>
            <person name="Jia N."/>
            <person name="Wang J."/>
            <person name="Shi W."/>
            <person name="Du L."/>
            <person name="Sun Y."/>
            <person name="Zhan W."/>
            <person name="Jiang J."/>
            <person name="Wang Q."/>
            <person name="Zhang B."/>
            <person name="Ji P."/>
            <person name="Sakyi L.B."/>
            <person name="Cui X."/>
            <person name="Yuan T."/>
            <person name="Jiang B."/>
            <person name="Yang W."/>
            <person name="Lam T.T.-Y."/>
            <person name="Chang Q."/>
            <person name="Ding S."/>
            <person name="Wang X."/>
            <person name="Zhu J."/>
            <person name="Ruan X."/>
            <person name="Zhao L."/>
            <person name="Wei J."/>
            <person name="Que T."/>
            <person name="Du C."/>
            <person name="Cheng J."/>
            <person name="Dai P."/>
            <person name="Han X."/>
            <person name="Huang E."/>
            <person name="Gao Y."/>
            <person name="Liu J."/>
            <person name="Shao H."/>
            <person name="Ye R."/>
            <person name="Li L."/>
            <person name="Wei W."/>
            <person name="Wang X."/>
            <person name="Wang C."/>
            <person name="Huo Q."/>
            <person name="Li W."/>
            <person name="Guo W."/>
            <person name="Chen H."/>
            <person name="Chen S."/>
            <person name="Zhou L."/>
            <person name="Zhou L."/>
            <person name="Ni X."/>
            <person name="Tian J."/>
            <person name="Zhou Y."/>
            <person name="Sheng Y."/>
            <person name="Liu T."/>
            <person name="Pan Y."/>
            <person name="Xia L."/>
            <person name="Li J."/>
            <person name="Zhao F."/>
            <person name="Cao W."/>
        </authorList>
    </citation>
    <scope>NUCLEOTIDE SEQUENCE</scope>
    <source>
        <strain evidence="2">Rmic-2018</strain>
        <tissue evidence="2">Larvae</tissue>
    </source>
</reference>
<feature type="compositionally biased region" description="Polar residues" evidence="1">
    <location>
        <begin position="12"/>
        <end position="21"/>
    </location>
</feature>
<organism evidence="2 3">
    <name type="scientific">Rhipicephalus microplus</name>
    <name type="common">Cattle tick</name>
    <name type="synonym">Boophilus microplus</name>
    <dbReference type="NCBI Taxonomy" id="6941"/>
    <lineage>
        <taxon>Eukaryota</taxon>
        <taxon>Metazoa</taxon>
        <taxon>Ecdysozoa</taxon>
        <taxon>Arthropoda</taxon>
        <taxon>Chelicerata</taxon>
        <taxon>Arachnida</taxon>
        <taxon>Acari</taxon>
        <taxon>Parasitiformes</taxon>
        <taxon>Ixodida</taxon>
        <taxon>Ixodoidea</taxon>
        <taxon>Ixodidae</taxon>
        <taxon>Rhipicephalinae</taxon>
        <taxon>Rhipicephalus</taxon>
        <taxon>Boophilus</taxon>
    </lineage>
</organism>